<comment type="caution">
    <text evidence="5">The sequence shown here is derived from an EMBL/GenBank/DDBJ whole genome shotgun (WGS) entry which is preliminary data.</text>
</comment>
<dbReference type="Gene3D" id="3.40.50.10300">
    <property type="entry name" value="CoaB-like"/>
    <property type="match status" value="1"/>
</dbReference>
<keyword evidence="6" id="KW-1185">Reference proteome</keyword>
<dbReference type="PANTHER" id="PTHR47293">
    <property type="entry name" value="JACALIN-RELATED LECTIN 3"/>
    <property type="match status" value="1"/>
</dbReference>
<feature type="domain" description="Jacalin-type lectin" evidence="4">
    <location>
        <begin position="21"/>
        <end position="162"/>
    </location>
</feature>
<dbReference type="Proteomes" id="UP000323000">
    <property type="component" value="Chromosome 2"/>
</dbReference>
<dbReference type="InterPro" id="IPR036404">
    <property type="entry name" value="Jacalin-like_lectin_dom_sf"/>
</dbReference>
<evidence type="ECO:0000256" key="1">
    <source>
        <dbReference type="ARBA" id="ARBA00006568"/>
    </source>
</evidence>
<feature type="domain" description="Jacalin-type lectin" evidence="4">
    <location>
        <begin position="179"/>
        <end position="330"/>
    </location>
</feature>
<sequence>MGFGEAVEEILRGRNVYQSSLIKVGPWGGLGGTEWSYMPKGGIVEIVINHGDIIDSLSFKSVCANKEAESSINFGGEGGNKSQISIDWPEEYLTSISGTTGKFYIVESCVKSLTFYTNWHTHGPFGSSKGTHFSLPVEDRVIVGFHGRAGLFMDAIGVYQKAATSIQGHFMTRKVCQSSIEVGPWGGLGGTRWSYKPKGGIVEIIINHGVTTDSKSIIVSLSFKSVCANKEAESSSNFGSKRGTKAQILIDWPKEYLTSISGTTNDKSLVESLTFYTNWRTHGPFEPNIIWICKYLNHKSSQGELSYANRHQIHRKFKPTSNRFQSYFVNAGNAVIFLYMRGTCQPNCRSLPDNAFLECFEFTNESSIQVRVTYFEAVKRAISDHHAAVERGVLLKLPFTTIFEYLQKFSPIFLNMVVLYFEQMLQMITVTTRSLGPHAMFYHINVIKQYTGKCSLHACVSFSCKSSVEILHLEMLDFKEKLRRVHQHCTTIRCGVDDQLVGGLRSGKDNDWSADREADMVADDQKVLVLGYGKFLFVNKSRCWDPSHGWYLLLPLLDTQPYTGSSSSKKSIQVDWLVLSTIS</sequence>
<evidence type="ECO:0000259" key="4">
    <source>
        <dbReference type="PROSITE" id="PS51752"/>
    </source>
</evidence>
<dbReference type="Gene3D" id="2.100.10.30">
    <property type="entry name" value="Jacalin-like lectin domain"/>
    <property type="match status" value="2"/>
</dbReference>
<evidence type="ECO:0000313" key="6">
    <source>
        <dbReference type="Proteomes" id="UP000323000"/>
    </source>
</evidence>
<dbReference type="GO" id="GO:0030246">
    <property type="term" value="F:carbohydrate binding"/>
    <property type="evidence" value="ECO:0007669"/>
    <property type="project" value="UniProtKB-KW"/>
</dbReference>
<dbReference type="SUPFAM" id="SSF51101">
    <property type="entry name" value="Mannose-binding lectins"/>
    <property type="match status" value="2"/>
</dbReference>
<evidence type="ECO:0000256" key="3">
    <source>
        <dbReference type="ARBA" id="ARBA00022737"/>
    </source>
</evidence>
<keyword evidence="3" id="KW-0677">Repeat</keyword>
<accession>A0A5C7IIT2</accession>
<reference evidence="6" key="1">
    <citation type="journal article" date="2019" name="Gigascience">
        <title>De novo genome assembly of the endangered Acer yangbiense, a plant species with extremely small populations endemic to Yunnan Province, China.</title>
        <authorList>
            <person name="Yang J."/>
            <person name="Wariss H.M."/>
            <person name="Tao L."/>
            <person name="Zhang R."/>
            <person name="Yun Q."/>
            <person name="Hollingsworth P."/>
            <person name="Dao Z."/>
            <person name="Luo G."/>
            <person name="Guo H."/>
            <person name="Ma Y."/>
            <person name="Sun W."/>
        </authorList>
    </citation>
    <scope>NUCLEOTIDE SEQUENCE [LARGE SCALE GENOMIC DNA]</scope>
    <source>
        <strain evidence="6">cv. Malutang</strain>
    </source>
</reference>
<dbReference type="InterPro" id="IPR033734">
    <property type="entry name" value="Jacalin-like_lectin_dom_plant"/>
</dbReference>
<evidence type="ECO:0000313" key="5">
    <source>
        <dbReference type="EMBL" id="TXG68426.1"/>
    </source>
</evidence>
<dbReference type="InterPro" id="IPR035929">
    <property type="entry name" value="CoaB-like_sf"/>
</dbReference>
<protein>
    <recommendedName>
        <fullName evidence="4">Jacalin-type lectin domain-containing protein</fullName>
    </recommendedName>
</protein>
<evidence type="ECO:0000256" key="2">
    <source>
        <dbReference type="ARBA" id="ARBA00022734"/>
    </source>
</evidence>
<gene>
    <name evidence="5" type="ORF">EZV62_003361</name>
</gene>
<dbReference type="FunFam" id="2.100.10.30:FF:000001">
    <property type="entry name" value="Jacalin-related lectin 33"/>
    <property type="match status" value="1"/>
</dbReference>
<dbReference type="PANTHER" id="PTHR47293:SF66">
    <property type="entry name" value="JACALIN-RELATED LECTIN 11-RELATED"/>
    <property type="match status" value="1"/>
</dbReference>
<dbReference type="SMART" id="SM00915">
    <property type="entry name" value="Jacalin"/>
    <property type="match status" value="2"/>
</dbReference>
<organism evidence="5 6">
    <name type="scientific">Acer yangbiense</name>
    <dbReference type="NCBI Taxonomy" id="1000413"/>
    <lineage>
        <taxon>Eukaryota</taxon>
        <taxon>Viridiplantae</taxon>
        <taxon>Streptophyta</taxon>
        <taxon>Embryophyta</taxon>
        <taxon>Tracheophyta</taxon>
        <taxon>Spermatophyta</taxon>
        <taxon>Magnoliopsida</taxon>
        <taxon>eudicotyledons</taxon>
        <taxon>Gunneridae</taxon>
        <taxon>Pentapetalae</taxon>
        <taxon>rosids</taxon>
        <taxon>malvids</taxon>
        <taxon>Sapindales</taxon>
        <taxon>Sapindaceae</taxon>
        <taxon>Hippocastanoideae</taxon>
        <taxon>Acereae</taxon>
        <taxon>Acer</taxon>
    </lineage>
</organism>
<keyword evidence="2" id="KW-0430">Lectin</keyword>
<dbReference type="EMBL" id="VAHF01000002">
    <property type="protein sequence ID" value="TXG68426.1"/>
    <property type="molecule type" value="Genomic_DNA"/>
</dbReference>
<comment type="similarity">
    <text evidence="1">Belongs to the jacalin lectin family.</text>
</comment>
<dbReference type="CDD" id="cd09612">
    <property type="entry name" value="Jacalin"/>
    <property type="match status" value="1"/>
</dbReference>
<name>A0A5C7IIT2_9ROSI</name>
<proteinExistence type="inferred from homology"/>
<dbReference type="Pfam" id="PF01419">
    <property type="entry name" value="Jacalin"/>
    <property type="match status" value="2"/>
</dbReference>
<dbReference type="PROSITE" id="PS51752">
    <property type="entry name" value="JACALIN_LECTIN"/>
    <property type="match status" value="2"/>
</dbReference>
<dbReference type="InterPro" id="IPR001229">
    <property type="entry name" value="Jacalin-like_lectin_dom"/>
</dbReference>
<dbReference type="AlphaFoldDB" id="A0A5C7IIT2"/>
<dbReference type="OrthoDB" id="4325201at2759"/>